<accession>A0ABV6C9C4</accession>
<gene>
    <name evidence="1" type="ORF">ACFFIT_05635</name>
</gene>
<name>A0ABV6C9C4_9GAMM</name>
<dbReference type="Proteomes" id="UP001589758">
    <property type="component" value="Unassembled WGS sequence"/>
</dbReference>
<organism evidence="1 2">
    <name type="scientific">Thorsellia kenyensis</name>
    <dbReference type="NCBI Taxonomy" id="1549888"/>
    <lineage>
        <taxon>Bacteria</taxon>
        <taxon>Pseudomonadati</taxon>
        <taxon>Pseudomonadota</taxon>
        <taxon>Gammaproteobacteria</taxon>
        <taxon>Enterobacterales</taxon>
        <taxon>Thorselliaceae</taxon>
        <taxon>Thorsellia</taxon>
    </lineage>
</organism>
<keyword evidence="2" id="KW-1185">Reference proteome</keyword>
<feature type="non-terminal residue" evidence="1">
    <location>
        <position position="1"/>
    </location>
</feature>
<sequence length="117" mass="13100">ANLTDVLRTLNAKFQDMDNYKLFHNQLKKPELTKLLQSITETASKKLLLDPFNAALPAHYPFKNIHLHDGSSLTLHEKLKEIIPGRFTKTAPAAIELHLTLDLVAGTANYIGLDPDK</sequence>
<protein>
    <submittedName>
        <fullName evidence="1">Uncharacterized protein</fullName>
    </submittedName>
</protein>
<dbReference type="EMBL" id="JBHLXE010000061">
    <property type="protein sequence ID" value="MFC0179573.1"/>
    <property type="molecule type" value="Genomic_DNA"/>
</dbReference>
<proteinExistence type="predicted"/>
<evidence type="ECO:0000313" key="2">
    <source>
        <dbReference type="Proteomes" id="UP001589758"/>
    </source>
</evidence>
<evidence type="ECO:0000313" key="1">
    <source>
        <dbReference type="EMBL" id="MFC0179573.1"/>
    </source>
</evidence>
<reference evidence="1 2" key="1">
    <citation type="submission" date="2024-09" db="EMBL/GenBank/DDBJ databases">
        <authorList>
            <person name="Sun Q."/>
            <person name="Mori K."/>
        </authorList>
    </citation>
    <scope>NUCLEOTIDE SEQUENCE [LARGE SCALE GENOMIC DNA]</scope>
    <source>
        <strain evidence="1 2">CCM 8545</strain>
    </source>
</reference>
<comment type="caution">
    <text evidence="1">The sequence shown here is derived from an EMBL/GenBank/DDBJ whole genome shotgun (WGS) entry which is preliminary data.</text>
</comment>